<dbReference type="Gene3D" id="3.40.50.1100">
    <property type="match status" value="2"/>
</dbReference>
<dbReference type="Pfam" id="PF24857">
    <property type="entry name" value="THR4_C"/>
    <property type="match status" value="1"/>
</dbReference>
<evidence type="ECO:0000256" key="3">
    <source>
        <dbReference type="ARBA" id="ARBA00022898"/>
    </source>
</evidence>
<dbReference type="STRING" id="1280948.HY36_07795"/>
<organism evidence="10 11">
    <name type="scientific">Hyphomonas atlantica</name>
    <dbReference type="NCBI Taxonomy" id="1280948"/>
    <lineage>
        <taxon>Bacteria</taxon>
        <taxon>Pseudomonadati</taxon>
        <taxon>Pseudomonadota</taxon>
        <taxon>Alphaproteobacteria</taxon>
        <taxon>Hyphomonadales</taxon>
        <taxon>Hyphomonadaceae</taxon>
        <taxon>Hyphomonas</taxon>
    </lineage>
</organism>
<dbReference type="Proteomes" id="UP000024547">
    <property type="component" value="Unassembled WGS sequence"/>
</dbReference>
<evidence type="ECO:0000313" key="10">
    <source>
        <dbReference type="EMBL" id="KCZ59170.1"/>
    </source>
</evidence>
<comment type="similarity">
    <text evidence="2">Belongs to the threonine synthase family.</text>
</comment>
<dbReference type="GeneID" id="92500762"/>
<dbReference type="AlphaFoldDB" id="A0A059DYS8"/>
<feature type="domain" description="Threonine synthase N-terminal" evidence="8">
    <location>
        <begin position="2"/>
        <end position="76"/>
    </location>
</feature>
<dbReference type="GO" id="GO:0004795">
    <property type="term" value="F:threonine synthase activity"/>
    <property type="evidence" value="ECO:0007669"/>
    <property type="project" value="UniProtKB-UniRule"/>
</dbReference>
<dbReference type="OrthoDB" id="9763107at2"/>
<dbReference type="InterPro" id="IPR051166">
    <property type="entry name" value="Threonine_Synthase"/>
</dbReference>
<dbReference type="PANTHER" id="PTHR42690">
    <property type="entry name" value="THREONINE SYNTHASE FAMILY MEMBER"/>
    <property type="match status" value="1"/>
</dbReference>
<gene>
    <name evidence="9" type="ORF">DCG65_12505</name>
    <name evidence="10" type="ORF">HY36_07795</name>
</gene>
<comment type="caution">
    <text evidence="10">The sequence shown here is derived from an EMBL/GenBank/DDBJ whole genome shotgun (WGS) entry which is preliminary data.</text>
</comment>
<dbReference type="EC" id="4.2.3.1" evidence="5"/>
<evidence type="ECO:0000256" key="6">
    <source>
        <dbReference type="PIRSR" id="PIRSR604450-51"/>
    </source>
</evidence>
<proteinExistence type="inferred from homology"/>
<evidence type="ECO:0000313" key="12">
    <source>
        <dbReference type="Proteomes" id="UP000259173"/>
    </source>
</evidence>
<dbReference type="Pfam" id="PF14821">
    <property type="entry name" value="Thr_synth_N"/>
    <property type="match status" value="1"/>
</dbReference>
<dbReference type="EMBL" id="DMBR01000379">
    <property type="protein sequence ID" value="HAE95375.1"/>
    <property type="molecule type" value="Genomic_DNA"/>
</dbReference>
<dbReference type="GO" id="GO:0009088">
    <property type="term" value="P:threonine biosynthetic process"/>
    <property type="evidence" value="ECO:0007669"/>
    <property type="project" value="UniProtKB-UniRule"/>
</dbReference>
<comment type="cofactor">
    <cofactor evidence="1 6">
        <name>pyridoxal 5'-phosphate</name>
        <dbReference type="ChEBI" id="CHEBI:597326"/>
    </cofactor>
</comment>
<dbReference type="InterPro" id="IPR004450">
    <property type="entry name" value="Thr_synthase-like"/>
</dbReference>
<dbReference type="InterPro" id="IPR036052">
    <property type="entry name" value="TrpB-like_PALP_sf"/>
</dbReference>
<keyword evidence="3 6" id="KW-0663">Pyridoxal phosphate</keyword>
<evidence type="ECO:0000256" key="5">
    <source>
        <dbReference type="NCBIfam" id="TIGR00260"/>
    </source>
</evidence>
<dbReference type="EMBL" id="AWFH01000045">
    <property type="protein sequence ID" value="KCZ59170.1"/>
    <property type="molecule type" value="Genomic_DNA"/>
</dbReference>
<evidence type="ECO:0000313" key="11">
    <source>
        <dbReference type="Proteomes" id="UP000024547"/>
    </source>
</evidence>
<keyword evidence="4" id="KW-0456">Lyase</keyword>
<dbReference type="PATRIC" id="fig|1280948.3.peg.2675"/>
<dbReference type="InterPro" id="IPR029144">
    <property type="entry name" value="Thr_synth_N"/>
</dbReference>
<evidence type="ECO:0000259" key="7">
    <source>
        <dbReference type="Pfam" id="PF00291"/>
    </source>
</evidence>
<evidence type="ECO:0000259" key="8">
    <source>
        <dbReference type="Pfam" id="PF14821"/>
    </source>
</evidence>
<dbReference type="NCBIfam" id="TIGR00260">
    <property type="entry name" value="thrC"/>
    <property type="match status" value="1"/>
</dbReference>
<dbReference type="InterPro" id="IPR037158">
    <property type="entry name" value="Thr_synth_N_sf"/>
</dbReference>
<dbReference type="RefSeq" id="WP_035553683.1">
    <property type="nucleotide sequence ID" value="NZ_AWFH01000045.1"/>
</dbReference>
<evidence type="ECO:0000313" key="9">
    <source>
        <dbReference type="EMBL" id="HAE95375.1"/>
    </source>
</evidence>
<dbReference type="eggNOG" id="COG0498">
    <property type="taxonomic scope" value="Bacteria"/>
</dbReference>
<keyword evidence="11" id="KW-1185">Reference proteome</keyword>
<evidence type="ECO:0000256" key="1">
    <source>
        <dbReference type="ARBA" id="ARBA00001933"/>
    </source>
</evidence>
<dbReference type="InterPro" id="IPR001926">
    <property type="entry name" value="TrpB-like_PALP"/>
</dbReference>
<evidence type="ECO:0000256" key="2">
    <source>
        <dbReference type="ARBA" id="ARBA00005517"/>
    </source>
</evidence>
<protein>
    <recommendedName>
        <fullName evidence="5">Threonine synthase</fullName>
        <ecNumber evidence="5">4.2.3.1</ecNumber>
    </recommendedName>
</protein>
<feature type="modified residue" description="N6-(pyridoxal phosphate)lysine" evidence="6">
    <location>
        <position position="108"/>
    </location>
</feature>
<dbReference type="Pfam" id="PF00291">
    <property type="entry name" value="PALP"/>
    <property type="match status" value="1"/>
</dbReference>
<evidence type="ECO:0000256" key="4">
    <source>
        <dbReference type="ARBA" id="ARBA00023239"/>
    </source>
</evidence>
<reference evidence="9 12" key="2">
    <citation type="journal article" date="2018" name="Nat. Biotechnol.">
        <title>A standardized bacterial taxonomy based on genome phylogeny substantially revises the tree of life.</title>
        <authorList>
            <person name="Parks D.H."/>
            <person name="Chuvochina M."/>
            <person name="Waite D.W."/>
            <person name="Rinke C."/>
            <person name="Skarshewski A."/>
            <person name="Chaumeil P.A."/>
            <person name="Hugenholtz P."/>
        </authorList>
    </citation>
    <scope>NUCLEOTIDE SEQUENCE [LARGE SCALE GENOMIC DNA]</scope>
    <source>
        <strain evidence="9">UBA8557</strain>
    </source>
</reference>
<sequence>MKYISTRGQSEPVDFLGACLAGLAPDGGLYIPEAYPQIDPAKPGEPYAHVAARVISAFAGDALTWDEVLGLCERAYSSFAHQSVTPLTQSGPANWLLELHHGPTLAFKDVAMQLIGQLYDLVLGKTGQRMTIMCATSGDTGGAAAAAFAGAKHADLVILHPFERVSPIQRLFMTTTGADNVLNLALETDFDECQTIVKSLFADRDFADRVSLSGVNSINWARIAAQTVYYATSQAALAGQQIRFIVPSGNMGDALAGYVAARCGMLPGGLDIVCAVNENDALLRLFEAGKMTKAQTVETPSPAMDISIPSNFERILFELSGRDSDAVRGVYERFKQAGEADLPETAKGRMSCSGIRVQSVSNADTLEEMKQFESETGWLICPHTAVGTRVARLSPKADVATVVLATASPAKFPETVKQATGREAGLPDFATGVTENEEVFERVEPTLAAVRARVEQLAR</sequence>
<dbReference type="Gene3D" id="3.90.1380.10">
    <property type="entry name" value="Threonine synthase, N-terminal domain"/>
    <property type="match status" value="1"/>
</dbReference>
<name>A0A059DYS8_9PROT</name>
<dbReference type="SUPFAM" id="SSF53686">
    <property type="entry name" value="Tryptophan synthase beta subunit-like PLP-dependent enzymes"/>
    <property type="match status" value="1"/>
</dbReference>
<feature type="domain" description="Tryptophan synthase beta chain-like PALP" evidence="7">
    <location>
        <begin position="94"/>
        <end position="330"/>
    </location>
</feature>
<dbReference type="PANTHER" id="PTHR42690:SF1">
    <property type="entry name" value="THREONINE SYNTHASE-LIKE 2"/>
    <property type="match status" value="1"/>
</dbReference>
<dbReference type="Proteomes" id="UP000259173">
    <property type="component" value="Unassembled WGS sequence"/>
</dbReference>
<reference evidence="10 11" key="1">
    <citation type="journal article" date="2014" name="Antonie Van Leeuwenhoek">
        <title>Hyphomonas beringensis sp. nov. and Hyphomonas chukchiensis sp. nov., isolated from surface seawater of the Bering Sea and Chukchi Sea.</title>
        <authorList>
            <person name="Li C."/>
            <person name="Lai Q."/>
            <person name="Li G."/>
            <person name="Dong C."/>
            <person name="Wang J."/>
            <person name="Liao Y."/>
            <person name="Shao Z."/>
        </authorList>
    </citation>
    <scope>NUCLEOTIDE SEQUENCE [LARGE SCALE GENOMIC DNA]</scope>
    <source>
        <strain evidence="10 11">22II1-22F38</strain>
    </source>
</reference>
<accession>A0A059DYS8</accession>